<dbReference type="STRING" id="4846.A0A367K9P5"/>
<dbReference type="EMBL" id="PJQM01002005">
    <property type="protein sequence ID" value="RCH98953.1"/>
    <property type="molecule type" value="Genomic_DNA"/>
</dbReference>
<dbReference type="OrthoDB" id="2538345at2759"/>
<reference evidence="2 3" key="1">
    <citation type="journal article" date="2018" name="G3 (Bethesda)">
        <title>Phylogenetic and Phylogenomic Definition of Rhizopus Species.</title>
        <authorList>
            <person name="Gryganskyi A.P."/>
            <person name="Golan J."/>
            <person name="Dolatabadi S."/>
            <person name="Mondo S."/>
            <person name="Robb S."/>
            <person name="Idnurm A."/>
            <person name="Muszewska A."/>
            <person name="Steczkiewicz K."/>
            <person name="Masonjones S."/>
            <person name="Liao H.L."/>
            <person name="Gajdeczka M.T."/>
            <person name="Anike F."/>
            <person name="Vuek A."/>
            <person name="Anishchenko I.M."/>
            <person name="Voigt K."/>
            <person name="de Hoog G.S."/>
            <person name="Smith M.E."/>
            <person name="Heitman J."/>
            <person name="Vilgalys R."/>
            <person name="Stajich J.E."/>
        </authorList>
    </citation>
    <scope>NUCLEOTIDE SEQUENCE [LARGE SCALE GENOMIC DNA]</scope>
    <source>
        <strain evidence="2 3">LSU 92-RS-03</strain>
    </source>
</reference>
<dbReference type="Proteomes" id="UP000253551">
    <property type="component" value="Unassembled WGS sequence"/>
</dbReference>
<proteinExistence type="predicted"/>
<evidence type="ECO:0000313" key="3">
    <source>
        <dbReference type="Proteomes" id="UP000253551"/>
    </source>
</evidence>
<dbReference type="AlphaFoldDB" id="A0A367K9P5"/>
<accession>A0A367K9P5</accession>
<gene>
    <name evidence="2" type="ORF">CU098_001842</name>
</gene>
<name>A0A367K9P5_RHIST</name>
<evidence type="ECO:0000313" key="2">
    <source>
        <dbReference type="EMBL" id="RCH98953.1"/>
    </source>
</evidence>
<feature type="compositionally biased region" description="Basic residues" evidence="1">
    <location>
        <begin position="54"/>
        <end position="76"/>
    </location>
</feature>
<comment type="caution">
    <text evidence="2">The sequence shown here is derived from an EMBL/GenBank/DDBJ whole genome shotgun (WGS) entry which is preliminary data.</text>
</comment>
<organism evidence="2 3">
    <name type="scientific">Rhizopus stolonifer</name>
    <name type="common">Rhizopus nigricans</name>
    <dbReference type="NCBI Taxonomy" id="4846"/>
    <lineage>
        <taxon>Eukaryota</taxon>
        <taxon>Fungi</taxon>
        <taxon>Fungi incertae sedis</taxon>
        <taxon>Mucoromycota</taxon>
        <taxon>Mucoromycotina</taxon>
        <taxon>Mucoromycetes</taxon>
        <taxon>Mucorales</taxon>
        <taxon>Mucorineae</taxon>
        <taxon>Rhizopodaceae</taxon>
        <taxon>Rhizopus</taxon>
    </lineage>
</organism>
<feature type="compositionally biased region" description="Basic and acidic residues" evidence="1">
    <location>
        <begin position="31"/>
        <end position="45"/>
    </location>
</feature>
<sequence length="101" mass="11973">MGSKSRRSVSPDRKKRKRHSRSPLGHRRRHEGRDKHDSHSDRRYASSDSSSDYHKRRHKKHKKDKKHKTSKRKHKPTLSAVGDQWGKYGIIHEADIFTKEA</sequence>
<feature type="non-terminal residue" evidence="2">
    <location>
        <position position="101"/>
    </location>
</feature>
<protein>
    <submittedName>
        <fullName evidence="2">Uncharacterized protein</fullName>
    </submittedName>
</protein>
<evidence type="ECO:0000256" key="1">
    <source>
        <dbReference type="SAM" id="MobiDB-lite"/>
    </source>
</evidence>
<feature type="compositionally biased region" description="Basic residues" evidence="1">
    <location>
        <begin position="1"/>
        <end position="30"/>
    </location>
</feature>
<keyword evidence="3" id="KW-1185">Reference proteome</keyword>
<feature type="region of interest" description="Disordered" evidence="1">
    <location>
        <begin position="1"/>
        <end position="81"/>
    </location>
</feature>